<reference evidence="1" key="1">
    <citation type="submission" date="2022-08" db="EMBL/GenBank/DDBJ databases">
        <title>Genome Sequence of Fusarium decemcellulare.</title>
        <authorList>
            <person name="Buettner E."/>
        </authorList>
    </citation>
    <scope>NUCLEOTIDE SEQUENCE</scope>
    <source>
        <strain evidence="1">Babe19</strain>
    </source>
</reference>
<accession>A0ACC1SM38</accession>
<proteinExistence type="predicted"/>
<dbReference type="EMBL" id="JANRMS010000290">
    <property type="protein sequence ID" value="KAJ3542507.1"/>
    <property type="molecule type" value="Genomic_DNA"/>
</dbReference>
<dbReference type="Proteomes" id="UP001148629">
    <property type="component" value="Unassembled WGS sequence"/>
</dbReference>
<gene>
    <name evidence="1" type="ORF">NM208_g4063</name>
</gene>
<evidence type="ECO:0000313" key="1">
    <source>
        <dbReference type="EMBL" id="KAJ3542507.1"/>
    </source>
</evidence>
<comment type="caution">
    <text evidence="1">The sequence shown here is derived from an EMBL/GenBank/DDBJ whole genome shotgun (WGS) entry which is preliminary data.</text>
</comment>
<sequence>MSSISFREFIRWLPDEASEPTSTIVLTSPEHRFVDIQKLPLDRLDWAIAGTSSSEPTGEENVTRGQWHHWISSRTIETEGLCDEGYNHLQPDGKTLERGAMVNPETGKETDYEELWRDEDPLPTTFETPKTIVLRLERGDEVKGLVILLGQYCQGLLRKGGNITAERWYWTKSDGWVRTIAVGEDALPHPQILDTSILEVGEILSVGDEQWRVIESGGK</sequence>
<protein>
    <submittedName>
        <fullName evidence="1">Uncharacterized protein</fullName>
    </submittedName>
</protein>
<organism evidence="1 2">
    <name type="scientific">Fusarium decemcellulare</name>
    <dbReference type="NCBI Taxonomy" id="57161"/>
    <lineage>
        <taxon>Eukaryota</taxon>
        <taxon>Fungi</taxon>
        <taxon>Dikarya</taxon>
        <taxon>Ascomycota</taxon>
        <taxon>Pezizomycotina</taxon>
        <taxon>Sordariomycetes</taxon>
        <taxon>Hypocreomycetidae</taxon>
        <taxon>Hypocreales</taxon>
        <taxon>Nectriaceae</taxon>
        <taxon>Fusarium</taxon>
        <taxon>Fusarium decemcellulare species complex</taxon>
    </lineage>
</organism>
<evidence type="ECO:0000313" key="2">
    <source>
        <dbReference type="Proteomes" id="UP001148629"/>
    </source>
</evidence>
<name>A0ACC1SM38_9HYPO</name>
<keyword evidence="2" id="KW-1185">Reference proteome</keyword>